<comment type="caution">
    <text evidence="1">The sequence shown here is derived from an EMBL/GenBank/DDBJ whole genome shotgun (WGS) entry which is preliminary data.</text>
</comment>
<dbReference type="Proteomes" id="UP000471435">
    <property type="component" value="Unassembled WGS sequence"/>
</dbReference>
<proteinExistence type="predicted"/>
<evidence type="ECO:0008006" key="3">
    <source>
        <dbReference type="Google" id="ProtNLM"/>
    </source>
</evidence>
<organism evidence="1 2">
    <name type="scientific">Pontixanthobacter luteolus</name>
    <dbReference type="NCBI Taxonomy" id="295089"/>
    <lineage>
        <taxon>Bacteria</taxon>
        <taxon>Pseudomonadati</taxon>
        <taxon>Pseudomonadota</taxon>
        <taxon>Alphaproteobacteria</taxon>
        <taxon>Sphingomonadales</taxon>
        <taxon>Erythrobacteraceae</taxon>
        <taxon>Pontixanthobacter</taxon>
    </lineage>
</organism>
<protein>
    <recommendedName>
        <fullName evidence="3">Nucleotidyltransferase family protein</fullName>
    </recommendedName>
</protein>
<keyword evidence="2" id="KW-1185">Reference proteome</keyword>
<evidence type="ECO:0000313" key="1">
    <source>
        <dbReference type="EMBL" id="MXP46071.1"/>
    </source>
</evidence>
<dbReference type="Gene3D" id="3.30.460.40">
    <property type="match status" value="1"/>
</dbReference>
<accession>A0A6I4UYQ3</accession>
<reference evidence="1 2" key="1">
    <citation type="submission" date="2019-12" db="EMBL/GenBank/DDBJ databases">
        <title>Genomic-based taxomic classification of the family Erythrobacteraceae.</title>
        <authorList>
            <person name="Xu L."/>
        </authorList>
    </citation>
    <scope>NUCLEOTIDE SEQUENCE [LARGE SCALE GENOMIC DNA]</scope>
    <source>
        <strain evidence="1 2">SW-109</strain>
    </source>
</reference>
<evidence type="ECO:0000313" key="2">
    <source>
        <dbReference type="Proteomes" id="UP000471435"/>
    </source>
</evidence>
<dbReference type="InterPro" id="IPR039498">
    <property type="entry name" value="NTP_transf_5"/>
</dbReference>
<gene>
    <name evidence="1" type="ORF">GRI43_01525</name>
</gene>
<dbReference type="EMBL" id="WTYP01000001">
    <property type="protein sequence ID" value="MXP46071.1"/>
    <property type="molecule type" value="Genomic_DNA"/>
</dbReference>
<dbReference type="Pfam" id="PF14907">
    <property type="entry name" value="NTP_transf_5"/>
    <property type="match status" value="1"/>
</dbReference>
<dbReference type="AlphaFoldDB" id="A0A6I4UYQ3"/>
<name>A0A6I4UYQ3_9SPHN</name>
<sequence>MYRHRVAALVHAGACKVCGIDMPDGLSAQLAEAAQSNAHVYMRAVAETSVIAAKLRDAGIGFVLLKGLGVAAKYYPEPSQREMIDVDLLVESQRFDEAEALVVGRGFRRFYPGFEITDRVRRSFKSIHNAFSFARGDDGLQIDLHWRMVQNPALLPWLESEWPSLTRWDSSAGRDLPMLKPAPHFVYIMVHGAKSGWARLKWLVDIDRVVRGLSAEEASEVARITRHQNLEPLVAASLGLSQQLLGTPLPPEFQQIVETQDVSRLHQLEMPMIFGPERARQHQLGDWRHFAARIRHSLLLHKGSGYRRKALMLEIARPLDLEVLPLPPQALWTLPIISPVLGIGRALARMFSRQ</sequence>